<organism evidence="2 3">
    <name type="scientific">Streptomyces sulfonofaciens</name>
    <dbReference type="NCBI Taxonomy" id="68272"/>
    <lineage>
        <taxon>Bacteria</taxon>
        <taxon>Bacillati</taxon>
        <taxon>Actinomycetota</taxon>
        <taxon>Actinomycetes</taxon>
        <taxon>Kitasatosporales</taxon>
        <taxon>Streptomycetaceae</taxon>
        <taxon>Streptomyces</taxon>
    </lineage>
</organism>
<evidence type="ECO:0000313" key="2">
    <source>
        <dbReference type="EMBL" id="GHH82784.1"/>
    </source>
</evidence>
<feature type="region of interest" description="Disordered" evidence="1">
    <location>
        <begin position="146"/>
        <end position="196"/>
    </location>
</feature>
<sequence length="196" mass="20213">MVTDIYRSTGARPACVPPGSPLERRAGGLAPGHRVRRDPLRPDKIAAGLPAGREVIGEQGQSDGSRLFRPVVRDRYGDEPARRAGVAVCLVQGLGFAFTLVAPVYSRVTASGYATVSALWNAAYDAGMGIGAGRLRRGCRLDRLPLGVRPDRAPAARGPRPGPGGTDGGAHTTCDGRGGPGTRSGCCSDGEGSPGR</sequence>
<reference evidence="2" key="1">
    <citation type="journal article" date="2014" name="Int. J. Syst. Evol. Microbiol.">
        <title>Complete genome sequence of Corynebacterium casei LMG S-19264T (=DSM 44701T), isolated from a smear-ripened cheese.</title>
        <authorList>
            <consortium name="US DOE Joint Genome Institute (JGI-PGF)"/>
            <person name="Walter F."/>
            <person name="Albersmeier A."/>
            <person name="Kalinowski J."/>
            <person name="Ruckert C."/>
        </authorList>
    </citation>
    <scope>NUCLEOTIDE SEQUENCE</scope>
    <source>
        <strain evidence="2">JCM 5069</strain>
    </source>
</reference>
<proteinExistence type="predicted"/>
<protein>
    <submittedName>
        <fullName evidence="2">Uncharacterized protein</fullName>
    </submittedName>
</protein>
<keyword evidence="3" id="KW-1185">Reference proteome</keyword>
<name>A0A919GF27_9ACTN</name>
<reference evidence="2" key="2">
    <citation type="submission" date="2020-09" db="EMBL/GenBank/DDBJ databases">
        <authorList>
            <person name="Sun Q."/>
            <person name="Ohkuma M."/>
        </authorList>
    </citation>
    <scope>NUCLEOTIDE SEQUENCE</scope>
    <source>
        <strain evidence="2">JCM 5069</strain>
    </source>
</reference>
<evidence type="ECO:0000256" key="1">
    <source>
        <dbReference type="SAM" id="MobiDB-lite"/>
    </source>
</evidence>
<dbReference type="Proteomes" id="UP000603708">
    <property type="component" value="Unassembled WGS sequence"/>
</dbReference>
<feature type="region of interest" description="Disordered" evidence="1">
    <location>
        <begin position="1"/>
        <end position="42"/>
    </location>
</feature>
<accession>A0A919GF27</accession>
<dbReference type="AlphaFoldDB" id="A0A919GF27"/>
<evidence type="ECO:0000313" key="3">
    <source>
        <dbReference type="Proteomes" id="UP000603708"/>
    </source>
</evidence>
<dbReference type="EMBL" id="BNCD01000013">
    <property type="protein sequence ID" value="GHH82784.1"/>
    <property type="molecule type" value="Genomic_DNA"/>
</dbReference>
<gene>
    <name evidence="2" type="ORF">GCM10018793_43230</name>
</gene>
<comment type="caution">
    <text evidence="2">The sequence shown here is derived from an EMBL/GenBank/DDBJ whole genome shotgun (WGS) entry which is preliminary data.</text>
</comment>